<dbReference type="Pfam" id="PF00028">
    <property type="entry name" value="Cadherin"/>
    <property type="match status" value="1"/>
</dbReference>
<dbReference type="InterPro" id="IPR015919">
    <property type="entry name" value="Cadherin-like_sf"/>
</dbReference>
<dbReference type="InterPro" id="IPR050174">
    <property type="entry name" value="Protocadherin/Cadherin-CA"/>
</dbReference>
<keyword evidence="9" id="KW-1185">Reference proteome</keyword>
<keyword evidence="3" id="KW-1133">Transmembrane helix</keyword>
<dbReference type="CDD" id="cd11304">
    <property type="entry name" value="Cadherin_repeat"/>
    <property type="match status" value="1"/>
</dbReference>
<dbReference type="PROSITE" id="PS50268">
    <property type="entry name" value="CADHERIN_2"/>
    <property type="match status" value="1"/>
</dbReference>
<gene>
    <name evidence="8" type="primary">Pcdhgb6</name>
    <name evidence="8" type="ORF">NESACU_R16807</name>
</gene>
<keyword evidence="6" id="KW-0106">Calcium</keyword>
<organism evidence="8 9">
    <name type="scientific">Nesospiza acunhae</name>
    <dbReference type="NCBI Taxonomy" id="381881"/>
    <lineage>
        <taxon>Eukaryota</taxon>
        <taxon>Metazoa</taxon>
        <taxon>Chordata</taxon>
        <taxon>Craniata</taxon>
        <taxon>Vertebrata</taxon>
        <taxon>Euteleostomi</taxon>
        <taxon>Archelosauria</taxon>
        <taxon>Archosauria</taxon>
        <taxon>Dinosauria</taxon>
        <taxon>Saurischia</taxon>
        <taxon>Theropoda</taxon>
        <taxon>Coelurosauria</taxon>
        <taxon>Aves</taxon>
        <taxon>Neognathae</taxon>
        <taxon>Neoaves</taxon>
        <taxon>Telluraves</taxon>
        <taxon>Australaves</taxon>
        <taxon>Passeriformes</taxon>
        <taxon>Thraupidae</taxon>
        <taxon>Nesospiza</taxon>
    </lineage>
</organism>
<comment type="subcellular location">
    <subcellularLocation>
        <location evidence="1">Membrane</location>
        <topology evidence="1">Single-pass membrane protein</topology>
    </subcellularLocation>
</comment>
<dbReference type="PANTHER" id="PTHR24028">
    <property type="entry name" value="CADHERIN-87A"/>
    <property type="match status" value="1"/>
</dbReference>
<evidence type="ECO:0000256" key="3">
    <source>
        <dbReference type="ARBA" id="ARBA00022989"/>
    </source>
</evidence>
<dbReference type="PANTHER" id="PTHR24028:SF73">
    <property type="entry name" value="PROTOCADHERIN GAMMA-B3-RELATED"/>
    <property type="match status" value="1"/>
</dbReference>
<evidence type="ECO:0000259" key="7">
    <source>
        <dbReference type="PROSITE" id="PS50268"/>
    </source>
</evidence>
<feature type="domain" description="Cadherin" evidence="7">
    <location>
        <begin position="5"/>
        <end position="61"/>
    </location>
</feature>
<keyword evidence="2" id="KW-0812">Transmembrane</keyword>
<dbReference type="GO" id="GO:0005886">
    <property type="term" value="C:plasma membrane"/>
    <property type="evidence" value="ECO:0007669"/>
    <property type="project" value="TreeGrafter"/>
</dbReference>
<protein>
    <submittedName>
        <fullName evidence="8">PCDGI protein</fullName>
    </submittedName>
</protein>
<dbReference type="GO" id="GO:0007156">
    <property type="term" value="P:homophilic cell adhesion via plasma membrane adhesion molecules"/>
    <property type="evidence" value="ECO:0007669"/>
    <property type="project" value="InterPro"/>
</dbReference>
<accession>A0A7K7SBR4</accession>
<dbReference type="InterPro" id="IPR002126">
    <property type="entry name" value="Cadherin-like_dom"/>
</dbReference>
<reference evidence="8 9" key="1">
    <citation type="submission" date="2019-09" db="EMBL/GenBank/DDBJ databases">
        <title>Bird 10,000 Genomes (B10K) Project - Family phase.</title>
        <authorList>
            <person name="Zhang G."/>
        </authorList>
    </citation>
    <scope>NUCLEOTIDE SEQUENCE [LARGE SCALE GENOMIC DNA]</scope>
    <source>
        <strain evidence="8">OUT-0053</strain>
        <tissue evidence="8">Muscle</tissue>
    </source>
</reference>
<dbReference type="SUPFAM" id="SSF49313">
    <property type="entry name" value="Cadherin-like"/>
    <property type="match status" value="1"/>
</dbReference>
<name>A0A7K7SBR4_9PASS</name>
<feature type="non-terminal residue" evidence="8">
    <location>
        <position position="61"/>
    </location>
</feature>
<feature type="non-terminal residue" evidence="8">
    <location>
        <position position="1"/>
    </location>
</feature>
<dbReference type="GO" id="GO:0005509">
    <property type="term" value="F:calcium ion binding"/>
    <property type="evidence" value="ECO:0007669"/>
    <property type="project" value="UniProtKB-UniRule"/>
</dbReference>
<keyword evidence="5" id="KW-0325">Glycoprotein</keyword>
<dbReference type="AlphaFoldDB" id="A0A7K7SBR4"/>
<evidence type="ECO:0000313" key="9">
    <source>
        <dbReference type="Proteomes" id="UP000549091"/>
    </source>
</evidence>
<dbReference type="Proteomes" id="UP000549091">
    <property type="component" value="Unassembled WGS sequence"/>
</dbReference>
<proteinExistence type="predicted"/>
<keyword evidence="4" id="KW-0472">Membrane</keyword>
<evidence type="ECO:0000256" key="6">
    <source>
        <dbReference type="PROSITE-ProRule" id="PRU00043"/>
    </source>
</evidence>
<sequence length="61" mass="6402">PPVFSKSIYEARVSESLPAGSLVLQVQATDADAGTNGLVSYWFGNVPDAIGTLFSVDRETG</sequence>
<evidence type="ECO:0000256" key="2">
    <source>
        <dbReference type="ARBA" id="ARBA00022692"/>
    </source>
</evidence>
<comment type="caution">
    <text evidence="8">The sequence shown here is derived from an EMBL/GenBank/DDBJ whole genome shotgun (WGS) entry which is preliminary data.</text>
</comment>
<dbReference type="EMBL" id="VZSU01003717">
    <property type="protein sequence ID" value="NXA02033.1"/>
    <property type="molecule type" value="Genomic_DNA"/>
</dbReference>
<dbReference type="Gene3D" id="2.60.40.60">
    <property type="entry name" value="Cadherins"/>
    <property type="match status" value="1"/>
</dbReference>
<evidence type="ECO:0000256" key="1">
    <source>
        <dbReference type="ARBA" id="ARBA00004167"/>
    </source>
</evidence>
<evidence type="ECO:0000313" key="8">
    <source>
        <dbReference type="EMBL" id="NXA02033.1"/>
    </source>
</evidence>
<evidence type="ECO:0000256" key="4">
    <source>
        <dbReference type="ARBA" id="ARBA00023136"/>
    </source>
</evidence>
<evidence type="ECO:0000256" key="5">
    <source>
        <dbReference type="ARBA" id="ARBA00023180"/>
    </source>
</evidence>